<keyword evidence="1" id="KW-0732">Signal</keyword>
<dbReference type="EMBL" id="CP140152">
    <property type="protein sequence ID" value="WQH07061.1"/>
    <property type="molecule type" value="Genomic_DNA"/>
</dbReference>
<dbReference type="Pfam" id="PF04338">
    <property type="entry name" value="DUF481"/>
    <property type="match status" value="1"/>
</dbReference>
<feature type="signal peptide" evidence="1">
    <location>
        <begin position="1"/>
        <end position="23"/>
    </location>
</feature>
<dbReference type="Proteomes" id="UP001326110">
    <property type="component" value="Chromosome"/>
</dbReference>
<organism evidence="2 3">
    <name type="scientific">Duganella zoogloeoides</name>
    <dbReference type="NCBI Taxonomy" id="75659"/>
    <lineage>
        <taxon>Bacteria</taxon>
        <taxon>Pseudomonadati</taxon>
        <taxon>Pseudomonadota</taxon>
        <taxon>Betaproteobacteria</taxon>
        <taxon>Burkholderiales</taxon>
        <taxon>Oxalobacteraceae</taxon>
        <taxon>Telluria group</taxon>
        <taxon>Duganella</taxon>
    </lineage>
</organism>
<evidence type="ECO:0000256" key="1">
    <source>
        <dbReference type="SAM" id="SignalP"/>
    </source>
</evidence>
<accession>A0ABZ0Y6L0</accession>
<name>A0ABZ0Y6L0_9BURK</name>
<protein>
    <submittedName>
        <fullName evidence="2">DUF481 domain-containing protein</fullName>
    </submittedName>
</protein>
<gene>
    <name evidence="2" type="ORF">SR858_12230</name>
</gene>
<feature type="chain" id="PRO_5046291003" evidence="1">
    <location>
        <begin position="24"/>
        <end position="251"/>
    </location>
</feature>
<evidence type="ECO:0000313" key="2">
    <source>
        <dbReference type="EMBL" id="WQH07061.1"/>
    </source>
</evidence>
<sequence length="251" mass="27024">MPMKSSLLVTPLALTLLCGSAAAIDAPPPYGWSTSAELGAISTSGNTVGTSVTGKIDAKQELPDFSNEYILAGYFKDEQITNEDGSKSRQRSAQRYSVSGKTAYKLMEDNDRLFALATHVNDKFGAYTTYSTVGVGYGTRLYSAENLTIDGELGPGYFRGERSTGETENGMTVRAAGSLKWRLSESALFSQLVTVERGTSNTHSTAETSLSTKINTTMQMKAAFSVRSDTSVPDDKKNTDTQTSVTLVYSF</sequence>
<proteinExistence type="predicted"/>
<keyword evidence="3" id="KW-1185">Reference proteome</keyword>
<reference evidence="2 3" key="1">
    <citation type="submission" date="2023-11" db="EMBL/GenBank/DDBJ databases">
        <title>MicrobeMod: A computational toolkit for identifying prokaryotic methylation and restriction-modification with nanopore sequencing.</title>
        <authorList>
            <person name="Crits-Christoph A."/>
            <person name="Kang S.C."/>
            <person name="Lee H."/>
            <person name="Ostrov N."/>
        </authorList>
    </citation>
    <scope>NUCLEOTIDE SEQUENCE [LARGE SCALE GENOMIC DNA]</scope>
    <source>
        <strain evidence="2 3">ATCC 25935</strain>
    </source>
</reference>
<evidence type="ECO:0000313" key="3">
    <source>
        <dbReference type="Proteomes" id="UP001326110"/>
    </source>
</evidence>
<dbReference type="InterPro" id="IPR007433">
    <property type="entry name" value="DUF481"/>
</dbReference>